<feature type="compositionally biased region" description="Polar residues" evidence="5">
    <location>
        <begin position="254"/>
        <end position="273"/>
    </location>
</feature>
<keyword evidence="8" id="KW-1185">Reference proteome</keyword>
<dbReference type="AlphaFoldDB" id="A0A834SDP9"/>
<evidence type="ECO:0000256" key="2">
    <source>
        <dbReference type="ARBA" id="ARBA00023015"/>
    </source>
</evidence>
<evidence type="ECO:0000256" key="3">
    <source>
        <dbReference type="ARBA" id="ARBA00023163"/>
    </source>
</evidence>
<keyword evidence="3" id="KW-0804">Transcription</keyword>
<dbReference type="PANTHER" id="PTHR46338">
    <property type="entry name" value="TRANSCRIPTION INITIATION FACTOR TFIID SUBUNIT 8"/>
    <property type="match status" value="1"/>
</dbReference>
<dbReference type="Gene3D" id="1.10.20.10">
    <property type="entry name" value="Histone, subunit A"/>
    <property type="match status" value="1"/>
</dbReference>
<dbReference type="SMART" id="SM00576">
    <property type="entry name" value="BTP"/>
    <property type="match status" value="1"/>
</dbReference>
<keyword evidence="2" id="KW-0805">Transcription regulation</keyword>
<feature type="region of interest" description="Disordered" evidence="5">
    <location>
        <begin position="248"/>
        <end position="273"/>
    </location>
</feature>
<reference evidence="7" key="1">
    <citation type="submission" date="2020-09" db="EMBL/GenBank/DDBJ databases">
        <title>Genome-Enabled Discovery of Anthraquinone Biosynthesis in Senna tora.</title>
        <authorList>
            <person name="Kang S.-H."/>
            <person name="Pandey R.P."/>
            <person name="Lee C.-M."/>
            <person name="Sim J.-S."/>
            <person name="Jeong J.-T."/>
            <person name="Choi B.-S."/>
            <person name="Jung M."/>
            <person name="Ginzburg D."/>
            <person name="Zhao K."/>
            <person name="Won S.Y."/>
            <person name="Oh T.-J."/>
            <person name="Yu Y."/>
            <person name="Kim N.-H."/>
            <person name="Lee O.R."/>
            <person name="Lee T.-H."/>
            <person name="Bashyal P."/>
            <person name="Kim T.-S."/>
            <person name="Lee W.-H."/>
            <person name="Kawkins C."/>
            <person name="Kim C.-K."/>
            <person name="Kim J.S."/>
            <person name="Ahn B.O."/>
            <person name="Rhee S.Y."/>
            <person name="Sohng J.K."/>
        </authorList>
    </citation>
    <scope>NUCLEOTIDE SEQUENCE</scope>
    <source>
        <tissue evidence="7">Leaf</tissue>
    </source>
</reference>
<dbReference type="InterPro" id="IPR037818">
    <property type="entry name" value="TAF8"/>
</dbReference>
<evidence type="ECO:0000256" key="4">
    <source>
        <dbReference type="ARBA" id="ARBA00023242"/>
    </source>
</evidence>
<comment type="caution">
    <text evidence="7">The sequence shown here is derived from an EMBL/GenBank/DDBJ whole genome shotgun (WGS) entry which is preliminary data.</text>
</comment>
<name>A0A834SDP9_9FABA</name>
<gene>
    <name evidence="7" type="ORF">G2W53_040480</name>
</gene>
<evidence type="ECO:0000256" key="1">
    <source>
        <dbReference type="ARBA" id="ARBA00004123"/>
    </source>
</evidence>
<dbReference type="Proteomes" id="UP000634136">
    <property type="component" value="Unassembled WGS sequence"/>
</dbReference>
<sequence length="426" mass="47213">MVLAAARSHAPSPQSPLRAAALVHNIGFRFSSNPPLAVSLLWCLSSPSPPWMAEQASIPQVYCIPCPTIKLLLIFVGFKFQFNSCYLLIRKDFVCISSPISEINPDYSTTNSSSKPPKKAKAKKKRTLVENEAQIAKSPSDFSFALAKIAVSQICQSAGFKRTQLYALETFTNVATKYLQAIAKSAASFSNASNRTDSNLFDLINAVHDMGSVQGFPTASETHKHELLSSGALKDIMKFVKLSNKLPHAKSPPCKSSSQTPNPEHPIDSSTSAGCYTSNLQGLHIPKWLPDFPPESSYKNCDKVIRERKHGEKLWEHSVAMEISDSNVEENGEALQNKKEVCWKEAKDGRMELAKERGKLKFKIGREKKDQQGFGLGMKMMNGVCKGGKRVCWNHNKMNDCMFEDKEDERCGLKGKIESMVEMGID</sequence>
<evidence type="ECO:0000313" key="8">
    <source>
        <dbReference type="Proteomes" id="UP000634136"/>
    </source>
</evidence>
<evidence type="ECO:0000313" key="7">
    <source>
        <dbReference type="EMBL" id="KAF7801369.1"/>
    </source>
</evidence>
<dbReference type="InterPro" id="IPR009072">
    <property type="entry name" value="Histone-fold"/>
</dbReference>
<feature type="domain" description="Bromodomain associated" evidence="6">
    <location>
        <begin position="140"/>
        <end position="216"/>
    </location>
</feature>
<comment type="subcellular location">
    <subcellularLocation>
        <location evidence="1">Nucleus</location>
    </subcellularLocation>
</comment>
<dbReference type="OrthoDB" id="436852at2759"/>
<dbReference type="GO" id="GO:0005669">
    <property type="term" value="C:transcription factor TFIID complex"/>
    <property type="evidence" value="ECO:0007669"/>
    <property type="project" value="InterPro"/>
</dbReference>
<evidence type="ECO:0000256" key="5">
    <source>
        <dbReference type="SAM" id="MobiDB-lite"/>
    </source>
</evidence>
<dbReference type="InterPro" id="IPR006565">
    <property type="entry name" value="BTP"/>
</dbReference>
<dbReference type="EMBL" id="JAAIUW010000013">
    <property type="protein sequence ID" value="KAF7801369.1"/>
    <property type="molecule type" value="Genomic_DNA"/>
</dbReference>
<dbReference type="Pfam" id="PF07524">
    <property type="entry name" value="Bromo_TP"/>
    <property type="match status" value="1"/>
</dbReference>
<protein>
    <submittedName>
        <fullName evidence="7">Transcription initiation factor TFIID subunit 8</fullName>
    </submittedName>
</protein>
<proteinExistence type="predicted"/>
<dbReference type="GO" id="GO:0046982">
    <property type="term" value="F:protein heterodimerization activity"/>
    <property type="evidence" value="ECO:0007669"/>
    <property type="project" value="InterPro"/>
</dbReference>
<accession>A0A834SDP9</accession>
<evidence type="ECO:0000259" key="6">
    <source>
        <dbReference type="SMART" id="SM00576"/>
    </source>
</evidence>
<organism evidence="7 8">
    <name type="scientific">Senna tora</name>
    <dbReference type="NCBI Taxonomy" id="362788"/>
    <lineage>
        <taxon>Eukaryota</taxon>
        <taxon>Viridiplantae</taxon>
        <taxon>Streptophyta</taxon>
        <taxon>Embryophyta</taxon>
        <taxon>Tracheophyta</taxon>
        <taxon>Spermatophyta</taxon>
        <taxon>Magnoliopsida</taxon>
        <taxon>eudicotyledons</taxon>
        <taxon>Gunneridae</taxon>
        <taxon>Pentapetalae</taxon>
        <taxon>rosids</taxon>
        <taxon>fabids</taxon>
        <taxon>Fabales</taxon>
        <taxon>Fabaceae</taxon>
        <taxon>Caesalpinioideae</taxon>
        <taxon>Cassia clade</taxon>
        <taxon>Senna</taxon>
    </lineage>
</organism>
<keyword evidence="4" id="KW-0539">Nucleus</keyword>
<dbReference type="PANTHER" id="PTHR46338:SF13">
    <property type="entry name" value="TRANSCRIPTION INITIATION FACTOR TFIID SUBUNIT 8-LIKE"/>
    <property type="match status" value="1"/>
</dbReference>